<dbReference type="AlphaFoldDB" id="A0A7J9DW11"/>
<sequence>MSFLVMDLKSVLQTMPLVSYLFDLDCYRRGFLS</sequence>
<evidence type="ECO:0000313" key="1">
    <source>
        <dbReference type="EMBL" id="MBA0764535.1"/>
    </source>
</evidence>
<dbReference type="EMBL" id="JABEZW010000005">
    <property type="protein sequence ID" value="MBA0764535.1"/>
    <property type="molecule type" value="Genomic_DNA"/>
</dbReference>
<keyword evidence="2" id="KW-1185">Reference proteome</keyword>
<dbReference type="Proteomes" id="UP000593568">
    <property type="component" value="Unassembled WGS sequence"/>
</dbReference>
<proteinExistence type="predicted"/>
<reference evidence="1 2" key="1">
    <citation type="journal article" date="2019" name="Genome Biol. Evol.">
        <title>Insights into the evolution of the New World diploid cottons (Gossypium, subgenus Houzingenia) based on genome sequencing.</title>
        <authorList>
            <person name="Grover C.E."/>
            <person name="Arick M.A. 2nd"/>
            <person name="Thrash A."/>
            <person name="Conover J.L."/>
            <person name="Sanders W.S."/>
            <person name="Peterson D.G."/>
            <person name="Frelichowski J.E."/>
            <person name="Scheffler J.A."/>
            <person name="Scheffler B.E."/>
            <person name="Wendel J.F."/>
        </authorList>
    </citation>
    <scope>NUCLEOTIDE SEQUENCE [LARGE SCALE GENOMIC DNA]</scope>
    <source>
        <strain evidence="1">8</strain>
        <tissue evidence="1">Leaf</tissue>
    </source>
</reference>
<name>A0A7J9DW11_9ROSI</name>
<organism evidence="1 2">
    <name type="scientific">Gossypium trilobum</name>
    <dbReference type="NCBI Taxonomy" id="34281"/>
    <lineage>
        <taxon>Eukaryota</taxon>
        <taxon>Viridiplantae</taxon>
        <taxon>Streptophyta</taxon>
        <taxon>Embryophyta</taxon>
        <taxon>Tracheophyta</taxon>
        <taxon>Spermatophyta</taxon>
        <taxon>Magnoliopsida</taxon>
        <taxon>eudicotyledons</taxon>
        <taxon>Gunneridae</taxon>
        <taxon>Pentapetalae</taxon>
        <taxon>rosids</taxon>
        <taxon>malvids</taxon>
        <taxon>Malvales</taxon>
        <taxon>Malvaceae</taxon>
        <taxon>Malvoideae</taxon>
        <taxon>Gossypium</taxon>
    </lineage>
</organism>
<gene>
    <name evidence="1" type="ORF">Gotri_013882</name>
</gene>
<accession>A0A7J9DW11</accession>
<evidence type="ECO:0000313" key="2">
    <source>
        <dbReference type="Proteomes" id="UP000593568"/>
    </source>
</evidence>
<protein>
    <submittedName>
        <fullName evidence="1">Uncharacterized protein</fullName>
    </submittedName>
</protein>
<comment type="caution">
    <text evidence="1">The sequence shown here is derived from an EMBL/GenBank/DDBJ whole genome shotgun (WGS) entry which is preliminary data.</text>
</comment>